<comment type="similarity">
    <text evidence="8">Belongs to the shikimate dehydrogenase family.</text>
</comment>
<dbReference type="AlphaFoldDB" id="A0A975NNV1"/>
<dbReference type="RefSeq" id="WP_215614189.1">
    <property type="nucleotide sequence ID" value="NZ_CP076135.1"/>
</dbReference>
<comment type="subunit">
    <text evidence="8">Homodimer.</text>
</comment>
<comment type="function">
    <text evidence="8">Involved in the biosynthesis of the chorismate, which leads to the biosynthesis of aromatic amino acids. Catalyzes the reversible NADPH linked reduction of 3-dehydroshikimate (DHSA) to yield shikimate (SA).</text>
</comment>
<dbReference type="InterPro" id="IPR022893">
    <property type="entry name" value="Shikimate_DH_fam"/>
</dbReference>
<reference evidence="10" key="1">
    <citation type="submission" date="2021-06" db="EMBL/GenBank/DDBJ databases">
        <title>Bradyrhizobium sp. S2-11-2 Genome sequencing.</title>
        <authorList>
            <person name="Jin L."/>
        </authorList>
    </citation>
    <scope>NUCLEOTIDE SEQUENCE</scope>
    <source>
        <strain evidence="10">S2-11-2</strain>
    </source>
</reference>
<dbReference type="NCBIfam" id="NF001319">
    <property type="entry name" value="PRK00258.3-3"/>
    <property type="match status" value="1"/>
</dbReference>
<keyword evidence="6 8" id="KW-0057">Aromatic amino acid biosynthesis</keyword>
<dbReference type="NCBIfam" id="NF009201">
    <property type="entry name" value="PRK12549.1"/>
    <property type="match status" value="1"/>
</dbReference>
<protein>
    <recommendedName>
        <fullName evidence="2 8">Shikimate dehydrogenase (NADP(+))</fullName>
        <shortName evidence="8">SDH</shortName>
        <ecNumber evidence="2 8">1.1.1.25</ecNumber>
    </recommendedName>
</protein>
<dbReference type="GO" id="GO:0019632">
    <property type="term" value="P:shikimate metabolic process"/>
    <property type="evidence" value="ECO:0007669"/>
    <property type="project" value="InterPro"/>
</dbReference>
<evidence type="ECO:0000313" key="11">
    <source>
        <dbReference type="Proteomes" id="UP000680805"/>
    </source>
</evidence>
<dbReference type="PANTHER" id="PTHR21089:SF1">
    <property type="entry name" value="BIFUNCTIONAL 3-DEHYDROQUINATE DEHYDRATASE_SHIKIMATE DEHYDROGENASE, CHLOROPLASTIC"/>
    <property type="match status" value="1"/>
</dbReference>
<feature type="binding site" evidence="8">
    <location>
        <position position="117"/>
    </location>
    <ligand>
        <name>shikimate</name>
        <dbReference type="ChEBI" id="CHEBI:36208"/>
    </ligand>
</feature>
<evidence type="ECO:0000313" key="10">
    <source>
        <dbReference type="EMBL" id="QWG18623.1"/>
    </source>
</evidence>
<dbReference type="SUPFAM" id="SSF53223">
    <property type="entry name" value="Aminoacid dehydrogenase-like, N-terminal domain"/>
    <property type="match status" value="1"/>
</dbReference>
<dbReference type="InterPro" id="IPR013708">
    <property type="entry name" value="Shikimate_DH-bd_N"/>
</dbReference>
<dbReference type="GO" id="GO:0008652">
    <property type="term" value="P:amino acid biosynthetic process"/>
    <property type="evidence" value="ECO:0007669"/>
    <property type="project" value="UniProtKB-KW"/>
</dbReference>
<feature type="active site" description="Proton acceptor" evidence="8">
    <location>
        <position position="81"/>
    </location>
</feature>
<dbReference type="CDD" id="cd01065">
    <property type="entry name" value="NAD_bind_Shikimate_DH"/>
    <property type="match status" value="1"/>
</dbReference>
<dbReference type="GO" id="GO:0005829">
    <property type="term" value="C:cytosol"/>
    <property type="evidence" value="ECO:0007669"/>
    <property type="project" value="TreeGrafter"/>
</dbReference>
<comment type="pathway">
    <text evidence="1 8">Metabolic intermediate biosynthesis; chorismate biosynthesis; chorismate from D-erythrose 4-phosphate and phosphoenolpyruvate: step 4/7.</text>
</comment>
<evidence type="ECO:0000256" key="3">
    <source>
        <dbReference type="ARBA" id="ARBA00022605"/>
    </source>
</evidence>
<dbReference type="KEGG" id="bsei:KMZ68_01605"/>
<dbReference type="PROSITE" id="PS00065">
    <property type="entry name" value="D_2_HYDROXYACID_DH_1"/>
    <property type="match status" value="1"/>
</dbReference>
<dbReference type="Proteomes" id="UP000680805">
    <property type="component" value="Chromosome"/>
</dbReference>
<feature type="binding site" evidence="8">
    <location>
        <position position="77"/>
    </location>
    <ligand>
        <name>shikimate</name>
        <dbReference type="ChEBI" id="CHEBI:36208"/>
    </ligand>
</feature>
<accession>A0A975NNV1</accession>
<dbReference type="EMBL" id="CP076135">
    <property type="protein sequence ID" value="QWG18623.1"/>
    <property type="molecule type" value="Genomic_DNA"/>
</dbReference>
<feature type="binding site" evidence="8">
    <location>
        <begin position="141"/>
        <end position="145"/>
    </location>
    <ligand>
        <name>NADP(+)</name>
        <dbReference type="ChEBI" id="CHEBI:58349"/>
    </ligand>
</feature>
<dbReference type="InterPro" id="IPR036291">
    <property type="entry name" value="NAD(P)-bd_dom_sf"/>
</dbReference>
<dbReference type="Pfam" id="PF08501">
    <property type="entry name" value="Shikimate_dh_N"/>
    <property type="match status" value="1"/>
</dbReference>
<keyword evidence="4 8" id="KW-0521">NADP</keyword>
<dbReference type="InterPro" id="IPR046346">
    <property type="entry name" value="Aminoacid_DH-like_N_sf"/>
</dbReference>
<dbReference type="InterPro" id="IPR006311">
    <property type="entry name" value="TAT_signal"/>
</dbReference>
<feature type="domain" description="Shikimate dehydrogenase substrate binding N-terminal" evidence="9">
    <location>
        <begin position="19"/>
        <end position="104"/>
    </location>
</feature>
<feature type="binding site" evidence="8">
    <location>
        <position position="257"/>
    </location>
    <ligand>
        <name>NADP(+)</name>
        <dbReference type="ChEBI" id="CHEBI:58349"/>
    </ligand>
</feature>
<dbReference type="HAMAP" id="MF_00222">
    <property type="entry name" value="Shikimate_DH_AroE"/>
    <property type="match status" value="1"/>
</dbReference>
<keyword evidence="3 8" id="KW-0028">Amino-acid biosynthesis</keyword>
<evidence type="ECO:0000256" key="1">
    <source>
        <dbReference type="ARBA" id="ARBA00004871"/>
    </source>
</evidence>
<evidence type="ECO:0000256" key="8">
    <source>
        <dbReference type="HAMAP-Rule" id="MF_00222"/>
    </source>
</evidence>
<name>A0A975NNV1_9BRAD</name>
<dbReference type="PANTHER" id="PTHR21089">
    <property type="entry name" value="SHIKIMATE DEHYDROGENASE"/>
    <property type="match status" value="1"/>
</dbReference>
<comment type="catalytic activity">
    <reaction evidence="7 8">
        <text>shikimate + NADP(+) = 3-dehydroshikimate + NADPH + H(+)</text>
        <dbReference type="Rhea" id="RHEA:17737"/>
        <dbReference type="ChEBI" id="CHEBI:15378"/>
        <dbReference type="ChEBI" id="CHEBI:16630"/>
        <dbReference type="ChEBI" id="CHEBI:36208"/>
        <dbReference type="ChEBI" id="CHEBI:57783"/>
        <dbReference type="ChEBI" id="CHEBI:58349"/>
        <dbReference type="EC" id="1.1.1.25"/>
    </reaction>
</comment>
<dbReference type="GO" id="GO:0050661">
    <property type="term" value="F:NADP binding"/>
    <property type="evidence" value="ECO:0007669"/>
    <property type="project" value="InterPro"/>
</dbReference>
<dbReference type="Gene3D" id="3.40.50.720">
    <property type="entry name" value="NAD(P)-binding Rossmann-like Domain"/>
    <property type="match status" value="1"/>
</dbReference>
<evidence type="ECO:0000259" key="9">
    <source>
        <dbReference type="Pfam" id="PF08501"/>
    </source>
</evidence>
<feature type="binding site" evidence="8">
    <location>
        <position position="264"/>
    </location>
    <ligand>
        <name>shikimate</name>
        <dbReference type="ChEBI" id="CHEBI:36208"/>
    </ligand>
</feature>
<dbReference type="PROSITE" id="PS51318">
    <property type="entry name" value="TAT"/>
    <property type="match status" value="1"/>
</dbReference>
<dbReference type="NCBIfam" id="TIGR00507">
    <property type="entry name" value="aroE"/>
    <property type="match status" value="1"/>
</dbReference>
<evidence type="ECO:0000256" key="2">
    <source>
        <dbReference type="ARBA" id="ARBA00012962"/>
    </source>
</evidence>
<evidence type="ECO:0000256" key="4">
    <source>
        <dbReference type="ARBA" id="ARBA00022857"/>
    </source>
</evidence>
<dbReference type="GO" id="GO:0004764">
    <property type="term" value="F:shikimate 3-dehydrogenase (NADP+) activity"/>
    <property type="evidence" value="ECO:0007669"/>
    <property type="project" value="UniProtKB-UniRule"/>
</dbReference>
<gene>
    <name evidence="8" type="primary">aroE</name>
    <name evidence="10" type="ORF">KMZ68_01605</name>
</gene>
<dbReference type="SUPFAM" id="SSF51735">
    <property type="entry name" value="NAD(P)-binding Rossmann-fold domains"/>
    <property type="match status" value="1"/>
</dbReference>
<evidence type="ECO:0000256" key="5">
    <source>
        <dbReference type="ARBA" id="ARBA00023002"/>
    </source>
</evidence>
<organism evidence="10 11">
    <name type="scientific">Bradyrhizobium sediminis</name>
    <dbReference type="NCBI Taxonomy" id="2840469"/>
    <lineage>
        <taxon>Bacteria</taxon>
        <taxon>Pseudomonadati</taxon>
        <taxon>Pseudomonadota</taxon>
        <taxon>Alphaproteobacteria</taxon>
        <taxon>Hyphomicrobiales</taxon>
        <taxon>Nitrobacteraceae</taxon>
        <taxon>Bradyrhizobium</taxon>
    </lineage>
</organism>
<evidence type="ECO:0000256" key="6">
    <source>
        <dbReference type="ARBA" id="ARBA00023141"/>
    </source>
</evidence>
<sequence length="315" mass="32545">MTSATHSPRASSRRFLAGLLGAPIAQSAAPAMHERAAEALGLRCHYQLVEIAGAGREELKMVLEGVRRLGFTGINVTFPYKEAVLDLLDELSPGAARIGAVNAVIVRDGRLIGHNTDTSGFARAVTPLVTASPHGAVAVIGAGGVGKAIAFALAGLGVPELRIFDSDRAKAAQLAARLEGQEEIGAKASVTPNVEDALHGVAGVVNASPVGMLPSVDTPVPDNLLHAGLWVADAVYSPLWTPLLTAAKAKGACVMTGRELAIYQAADAFELFTGLAPSIAELKMAFDGVMAKRYAASSSPLPPHALARGGEGRRR</sequence>
<feature type="binding site" evidence="8">
    <location>
        <position position="102"/>
    </location>
    <ligand>
        <name>shikimate</name>
        <dbReference type="ChEBI" id="CHEBI:36208"/>
    </ligand>
</feature>
<dbReference type="InterPro" id="IPR011342">
    <property type="entry name" value="Shikimate_DH"/>
</dbReference>
<dbReference type="EC" id="1.1.1.25" evidence="2 8"/>
<keyword evidence="5 8" id="KW-0560">Oxidoreductase</keyword>
<dbReference type="GO" id="GO:0009073">
    <property type="term" value="P:aromatic amino acid family biosynthetic process"/>
    <property type="evidence" value="ECO:0007669"/>
    <property type="project" value="UniProtKB-KW"/>
</dbReference>
<feature type="binding site" evidence="8">
    <location>
        <position position="234"/>
    </location>
    <ligand>
        <name>NADP(+)</name>
        <dbReference type="ChEBI" id="CHEBI:58349"/>
    </ligand>
</feature>
<dbReference type="GO" id="GO:0009423">
    <property type="term" value="P:chorismate biosynthetic process"/>
    <property type="evidence" value="ECO:0007669"/>
    <property type="project" value="UniProtKB-UniRule"/>
</dbReference>
<dbReference type="Gene3D" id="3.40.50.10860">
    <property type="entry name" value="Leucine Dehydrogenase, chain A, domain 1"/>
    <property type="match status" value="1"/>
</dbReference>
<feature type="binding site" evidence="8">
    <location>
        <position position="236"/>
    </location>
    <ligand>
        <name>shikimate</name>
        <dbReference type="ChEBI" id="CHEBI:36208"/>
    </ligand>
</feature>
<dbReference type="InterPro" id="IPR029752">
    <property type="entry name" value="D-isomer_DH_CS1"/>
</dbReference>
<comment type="caution">
    <text evidence="8">Lacks conserved residue(s) required for the propagation of feature annotation.</text>
</comment>
<proteinExistence type="inferred from homology"/>
<evidence type="ECO:0000256" key="7">
    <source>
        <dbReference type="ARBA" id="ARBA00049442"/>
    </source>
</evidence>